<dbReference type="PANTHER" id="PTHR15710">
    <property type="entry name" value="E3 UBIQUITIN-PROTEIN LIGASE PRAJA"/>
    <property type="match status" value="1"/>
</dbReference>
<protein>
    <submittedName>
        <fullName evidence="7">Piso0_001316 protein</fullName>
    </submittedName>
</protein>
<feature type="compositionally biased region" description="Low complexity" evidence="5">
    <location>
        <begin position="511"/>
        <end position="523"/>
    </location>
</feature>
<organism evidence="7 8">
    <name type="scientific">Pichia sorbitophila (strain ATCC MYA-4447 / BCRC 22081 / CBS 7064 / NBRC 10061 / NRRL Y-12695)</name>
    <name type="common">Hybrid yeast</name>
    <dbReference type="NCBI Taxonomy" id="559304"/>
    <lineage>
        <taxon>Eukaryota</taxon>
        <taxon>Fungi</taxon>
        <taxon>Dikarya</taxon>
        <taxon>Ascomycota</taxon>
        <taxon>Saccharomycotina</taxon>
        <taxon>Pichiomycetes</taxon>
        <taxon>Debaryomycetaceae</taxon>
        <taxon>Millerozyma</taxon>
    </lineage>
</organism>
<keyword evidence="1" id="KW-0479">Metal-binding</keyword>
<feature type="region of interest" description="Disordered" evidence="5">
    <location>
        <begin position="508"/>
        <end position="557"/>
    </location>
</feature>
<feature type="compositionally biased region" description="Basic and acidic residues" evidence="5">
    <location>
        <begin position="1"/>
        <end position="11"/>
    </location>
</feature>
<dbReference type="SUPFAM" id="SSF57850">
    <property type="entry name" value="RING/U-box"/>
    <property type="match status" value="1"/>
</dbReference>
<evidence type="ECO:0000256" key="4">
    <source>
        <dbReference type="PROSITE-ProRule" id="PRU00175"/>
    </source>
</evidence>
<gene>
    <name evidence="7" type="primary">Piso0_001316</name>
    <name evidence="7" type="ORF">GNLVRS01_PISO0E02402g</name>
</gene>
<feature type="domain" description="RING-type" evidence="6">
    <location>
        <begin position="231"/>
        <end position="329"/>
    </location>
</feature>
<dbReference type="SMART" id="SM00184">
    <property type="entry name" value="RING"/>
    <property type="match status" value="1"/>
</dbReference>
<dbReference type="eggNOG" id="KOG0802">
    <property type="taxonomic scope" value="Eukaryota"/>
</dbReference>
<feature type="compositionally biased region" description="Polar residues" evidence="5">
    <location>
        <begin position="476"/>
        <end position="493"/>
    </location>
</feature>
<dbReference type="PROSITE" id="PS50089">
    <property type="entry name" value="ZF_RING_2"/>
    <property type="match status" value="1"/>
</dbReference>
<dbReference type="AlphaFoldDB" id="G8YMU6"/>
<feature type="region of interest" description="Disordered" evidence="5">
    <location>
        <begin position="88"/>
        <end position="136"/>
    </location>
</feature>
<feature type="region of interest" description="Disordered" evidence="5">
    <location>
        <begin position="393"/>
        <end position="447"/>
    </location>
</feature>
<dbReference type="Pfam" id="PF13639">
    <property type="entry name" value="zf-RING_2"/>
    <property type="match status" value="1"/>
</dbReference>
<evidence type="ECO:0000313" key="8">
    <source>
        <dbReference type="Proteomes" id="UP000005222"/>
    </source>
</evidence>
<dbReference type="InterPro" id="IPR013083">
    <property type="entry name" value="Znf_RING/FYVE/PHD"/>
</dbReference>
<dbReference type="GO" id="GO:0008270">
    <property type="term" value="F:zinc ion binding"/>
    <property type="evidence" value="ECO:0007669"/>
    <property type="project" value="UniProtKB-KW"/>
</dbReference>
<evidence type="ECO:0000313" key="7">
    <source>
        <dbReference type="EMBL" id="CCE79264.1"/>
    </source>
</evidence>
<feature type="compositionally biased region" description="Polar residues" evidence="5">
    <location>
        <begin position="25"/>
        <end position="54"/>
    </location>
</feature>
<dbReference type="InterPro" id="IPR001841">
    <property type="entry name" value="Znf_RING"/>
</dbReference>
<feature type="region of interest" description="Disordered" evidence="5">
    <location>
        <begin position="472"/>
        <end position="493"/>
    </location>
</feature>
<evidence type="ECO:0000256" key="5">
    <source>
        <dbReference type="SAM" id="MobiDB-lite"/>
    </source>
</evidence>
<dbReference type="OrthoDB" id="8062037at2759"/>
<proteinExistence type="predicted"/>
<evidence type="ECO:0000256" key="1">
    <source>
        <dbReference type="ARBA" id="ARBA00022723"/>
    </source>
</evidence>
<feature type="compositionally biased region" description="Basic and acidic residues" evidence="5">
    <location>
        <begin position="426"/>
        <end position="443"/>
    </location>
</feature>
<dbReference type="InParanoid" id="G8YMU6"/>
<feature type="region of interest" description="Disordered" evidence="5">
    <location>
        <begin position="331"/>
        <end position="351"/>
    </location>
</feature>
<feature type="compositionally biased region" description="Basic and acidic residues" evidence="5">
    <location>
        <begin position="546"/>
        <end position="557"/>
    </location>
</feature>
<evidence type="ECO:0000259" key="6">
    <source>
        <dbReference type="PROSITE" id="PS50089"/>
    </source>
</evidence>
<feature type="compositionally biased region" description="Basic and acidic residues" evidence="5">
    <location>
        <begin position="246"/>
        <end position="257"/>
    </location>
</feature>
<evidence type="ECO:0000256" key="3">
    <source>
        <dbReference type="ARBA" id="ARBA00022833"/>
    </source>
</evidence>
<keyword evidence="8" id="KW-1185">Reference proteome</keyword>
<keyword evidence="3" id="KW-0862">Zinc</keyword>
<feature type="region of interest" description="Disordered" evidence="5">
    <location>
        <begin position="246"/>
        <end position="289"/>
    </location>
</feature>
<dbReference type="Gene3D" id="3.30.40.10">
    <property type="entry name" value="Zinc/RING finger domain, C3HC4 (zinc finger)"/>
    <property type="match status" value="1"/>
</dbReference>
<sequence>MNSGRRERQNENQETGDISNRDSQEATSVGVTNQGYGISDSGTSNETDQQQNEDGGTGNEENRSEPNLFDRLMDTLLGGQNRQRSVPVTIPIISNVRDSETSQSGGSAGSEERGDNTTGVEQSSSAQLSNVNTNNLASENGGAIIITVNYVFSDENNPSNPNRSGSLVMTLPNNASNRDPRTIQEFIRLATHMAYSTIFNGLKKGKGLTLEKFNSFNTKSAEDIPAESRQCPICFDKYEFLRDAEPEVHENEEESHTRFYKRRKLNTEGNAQDTSHYTPSTSNNTEPKYLSDYNGTFNHSPIEMPCGHVFGKSCLSEWLKEHKTCPLCRSAVESESAESNEVPTNRNDEGSNFLSLSGLLNGNNESNNIRVINRPTQLSNFINSFSRGDQNTNARRIFHSGNPSTSGSDAAQLGNHQGHEQPNSQREGEARDQSNEEPRHRNGEGGASTHVLSHLLSYLRRSQTQNEPEILFPTGVASSRTQNGVETRSTDTFQSNESILDDLNLRNLAEDNNNSGHSNSNNHDSNDTVRINASSSNLDTEGSGNEGHDSHDSETRS</sequence>
<reference evidence="7 8" key="1">
    <citation type="journal article" date="2012" name="G3 (Bethesda)">
        <title>Pichia sorbitophila, an interspecies yeast hybrid reveals early steps of genome resolution following polyploidization.</title>
        <authorList>
            <person name="Leh Louis V."/>
            <person name="Despons L."/>
            <person name="Friedrich A."/>
            <person name="Martin T."/>
            <person name="Durrens P."/>
            <person name="Casaregola S."/>
            <person name="Neuveglise C."/>
            <person name="Fairhead C."/>
            <person name="Marck C."/>
            <person name="Cruz J.A."/>
            <person name="Straub M.L."/>
            <person name="Kugler V."/>
            <person name="Sacerdot C."/>
            <person name="Uzunov Z."/>
            <person name="Thierry A."/>
            <person name="Weiss S."/>
            <person name="Bleykasten C."/>
            <person name="De Montigny J."/>
            <person name="Jacques N."/>
            <person name="Jung P."/>
            <person name="Lemaire M."/>
            <person name="Mallet S."/>
            <person name="Morel G."/>
            <person name="Richard G.F."/>
            <person name="Sarkar A."/>
            <person name="Savel G."/>
            <person name="Schacherer J."/>
            <person name="Seret M.L."/>
            <person name="Talla E."/>
            <person name="Samson G."/>
            <person name="Jubin C."/>
            <person name="Poulain J."/>
            <person name="Vacherie B."/>
            <person name="Barbe V."/>
            <person name="Pelletier E."/>
            <person name="Sherman D.J."/>
            <person name="Westhof E."/>
            <person name="Weissenbach J."/>
            <person name="Baret P.V."/>
            <person name="Wincker P."/>
            <person name="Gaillardin C."/>
            <person name="Dujon B."/>
            <person name="Souciet J.L."/>
        </authorList>
    </citation>
    <scope>NUCLEOTIDE SEQUENCE [LARGE SCALE GENOMIC DNA]</scope>
    <source>
        <strain evidence="8">ATCC MYA-4447 / BCRC 22081 / CBS 7064 / NBRC 10061 / NRRL Y-12695</strain>
    </source>
</reference>
<accession>G8YMU6</accession>
<dbReference type="STRING" id="559304.G8YMU6"/>
<dbReference type="HOGENOM" id="CLU_498735_0_0_1"/>
<name>G8YMU6_PICSO</name>
<evidence type="ECO:0000256" key="2">
    <source>
        <dbReference type="ARBA" id="ARBA00022771"/>
    </source>
</evidence>
<feature type="compositionally biased region" description="Polar residues" evidence="5">
    <location>
        <begin position="116"/>
        <end position="136"/>
    </location>
</feature>
<feature type="compositionally biased region" description="Polar residues" evidence="5">
    <location>
        <begin position="528"/>
        <end position="543"/>
    </location>
</feature>
<dbReference type="EMBL" id="FO082055">
    <property type="protein sequence ID" value="CCE79264.1"/>
    <property type="molecule type" value="Genomic_DNA"/>
</dbReference>
<dbReference type="FunCoup" id="G8YMU6">
    <property type="interactions" value="326"/>
</dbReference>
<dbReference type="Proteomes" id="UP000005222">
    <property type="component" value="Chromosome E"/>
</dbReference>
<keyword evidence="2 4" id="KW-0863">Zinc-finger</keyword>
<feature type="region of interest" description="Disordered" evidence="5">
    <location>
        <begin position="1"/>
        <end position="65"/>
    </location>
</feature>
<feature type="compositionally biased region" description="Polar residues" evidence="5">
    <location>
        <begin position="267"/>
        <end position="286"/>
    </location>
</feature>
<feature type="compositionally biased region" description="Low complexity" evidence="5">
    <location>
        <begin position="331"/>
        <end position="342"/>
    </location>
</feature>